<organism evidence="1 2">
    <name type="scientific">Christensenella hongkongensis</name>
    <dbReference type="NCBI Taxonomy" id="270498"/>
    <lineage>
        <taxon>Bacteria</taxon>
        <taxon>Bacillati</taxon>
        <taxon>Bacillota</taxon>
        <taxon>Clostridia</taxon>
        <taxon>Christensenellales</taxon>
        <taxon>Christensenellaceae</taxon>
        <taxon>Christensenella</taxon>
    </lineage>
</organism>
<gene>
    <name evidence="1" type="ORF">CHK_2424</name>
</gene>
<evidence type="ECO:0000313" key="1">
    <source>
        <dbReference type="EMBL" id="KKI50361.1"/>
    </source>
</evidence>
<name>A0A0M2NHC8_9FIRM</name>
<reference evidence="1 2" key="1">
    <citation type="submission" date="2015-04" db="EMBL/GenBank/DDBJ databases">
        <title>Draft genome sequence of bacteremic isolate Catabacter hongkongensis type strain HKU16T.</title>
        <authorList>
            <person name="Lau S.K."/>
            <person name="Teng J.L."/>
            <person name="Huang Y."/>
            <person name="Curreem S.O."/>
            <person name="Tsui S.K."/>
            <person name="Woo P.C."/>
        </authorList>
    </citation>
    <scope>NUCLEOTIDE SEQUENCE [LARGE SCALE GENOMIC DNA]</scope>
    <source>
        <strain evidence="1 2">HKU16</strain>
    </source>
</reference>
<protein>
    <submittedName>
        <fullName evidence="1">Uncharacterized protein</fullName>
    </submittedName>
</protein>
<proteinExistence type="predicted"/>
<dbReference type="AlphaFoldDB" id="A0A0M2NHC8"/>
<dbReference type="EMBL" id="LAYJ01000112">
    <property type="protein sequence ID" value="KKI50361.1"/>
    <property type="molecule type" value="Genomic_DNA"/>
</dbReference>
<keyword evidence="2" id="KW-1185">Reference proteome</keyword>
<dbReference type="Proteomes" id="UP000034076">
    <property type="component" value="Unassembled WGS sequence"/>
</dbReference>
<dbReference type="RefSeq" id="WP_046444211.1">
    <property type="nucleotide sequence ID" value="NZ_CAUERS010000016.1"/>
</dbReference>
<comment type="caution">
    <text evidence="1">The sequence shown here is derived from an EMBL/GenBank/DDBJ whole genome shotgun (WGS) entry which is preliminary data.</text>
</comment>
<dbReference type="OrthoDB" id="2087164at2"/>
<accession>A0A0M2NHC8</accession>
<evidence type="ECO:0000313" key="2">
    <source>
        <dbReference type="Proteomes" id="UP000034076"/>
    </source>
</evidence>
<sequence>MEEPHKDRWSNTRKAAPGEYLTPEDFLKVKAGLRSAWRKLGWIHLRMTNDLETKNPSPLTRIEIHRRMEEIKNELNELNQSYLEEDL</sequence>
<dbReference type="STRING" id="270498.CHK_2424"/>